<name>A0AAD9INW4_PROWI</name>
<accession>A0AAD9INW4</accession>
<dbReference type="PANTHER" id="PTHR12271">
    <property type="entry name" value="POLY A POLYMERASE CID PAP -RELATED"/>
    <property type="match status" value="1"/>
</dbReference>
<dbReference type="PANTHER" id="PTHR12271:SF123">
    <property type="entry name" value="PROTEIN HESO1"/>
    <property type="match status" value="1"/>
</dbReference>
<evidence type="ECO:0000313" key="1">
    <source>
        <dbReference type="EMBL" id="KAK2080032.1"/>
    </source>
</evidence>
<dbReference type="AlphaFoldDB" id="A0AAD9INW4"/>
<organism evidence="1 2">
    <name type="scientific">Prototheca wickerhamii</name>
    <dbReference type="NCBI Taxonomy" id="3111"/>
    <lineage>
        <taxon>Eukaryota</taxon>
        <taxon>Viridiplantae</taxon>
        <taxon>Chlorophyta</taxon>
        <taxon>core chlorophytes</taxon>
        <taxon>Trebouxiophyceae</taxon>
        <taxon>Chlorellales</taxon>
        <taxon>Chlorellaceae</taxon>
        <taxon>Prototheca</taxon>
    </lineage>
</organism>
<gene>
    <name evidence="1" type="ORF">QBZ16_002428</name>
</gene>
<dbReference type="InterPro" id="IPR043519">
    <property type="entry name" value="NT_sf"/>
</dbReference>
<dbReference type="GO" id="GO:0016779">
    <property type="term" value="F:nucleotidyltransferase activity"/>
    <property type="evidence" value="ECO:0007669"/>
    <property type="project" value="TreeGrafter"/>
</dbReference>
<dbReference type="Proteomes" id="UP001255856">
    <property type="component" value="Unassembled WGS sequence"/>
</dbReference>
<proteinExistence type="predicted"/>
<sequence>MVRSATVFQVVVLDWERLAGEDGAWQTRYVAWILAKQTLSDLPLETARQLDESVQQLAWKMQQDSGVETRLQGQLSLLPFGSSVSALSLPASDLDLGLFGSYLSLVRVLGSGVRIPIIKFVDRQSRLNCDISIGSDNSVTKSVVLGLLGQAEPRFVSMLRLVKLWAQAHSINDAGAGTFNSHSLTLLVLFHLQTRPVAMLPPLKDLFDERVAVEGARCVTQEDIAEAGVRLRAWLEARPVNTESLGHLLRSFFALFGGLVGAWLYESGPSFLSPELRSVRVSTWEGRLRYKPWQLRSTYIFSIEEPFDTSDNVARAVRHEGCAQFILSTISEAVVKLNNAKSGSGRRPVPGAGSSRGKGAWFAEERARCGALDLASSPRLCGPAPVRGT</sequence>
<evidence type="ECO:0000313" key="2">
    <source>
        <dbReference type="Proteomes" id="UP001255856"/>
    </source>
</evidence>
<dbReference type="SUPFAM" id="SSF81631">
    <property type="entry name" value="PAP/OAS1 substrate-binding domain"/>
    <property type="match status" value="1"/>
</dbReference>
<dbReference type="Gene3D" id="3.30.460.10">
    <property type="entry name" value="Beta Polymerase, domain 2"/>
    <property type="match status" value="1"/>
</dbReference>
<dbReference type="EMBL" id="JASFZW010000002">
    <property type="protein sequence ID" value="KAK2080032.1"/>
    <property type="molecule type" value="Genomic_DNA"/>
</dbReference>
<protein>
    <submittedName>
        <fullName evidence="1">Uncharacterized protein</fullName>
    </submittedName>
</protein>
<keyword evidence="2" id="KW-1185">Reference proteome</keyword>
<reference evidence="1" key="1">
    <citation type="submission" date="2021-01" db="EMBL/GenBank/DDBJ databases">
        <authorList>
            <person name="Eckstrom K.M.E."/>
        </authorList>
    </citation>
    <scope>NUCLEOTIDE SEQUENCE</scope>
    <source>
        <strain evidence="1">UVCC 0001</strain>
    </source>
</reference>
<dbReference type="Gene3D" id="1.10.1410.10">
    <property type="match status" value="1"/>
</dbReference>
<dbReference type="GO" id="GO:0031123">
    <property type="term" value="P:RNA 3'-end processing"/>
    <property type="evidence" value="ECO:0007669"/>
    <property type="project" value="TreeGrafter"/>
</dbReference>
<comment type="caution">
    <text evidence="1">The sequence shown here is derived from an EMBL/GenBank/DDBJ whole genome shotgun (WGS) entry which is preliminary data.</text>
</comment>
<dbReference type="SUPFAM" id="SSF81301">
    <property type="entry name" value="Nucleotidyltransferase"/>
    <property type="match status" value="1"/>
</dbReference>
<dbReference type="CDD" id="cd05402">
    <property type="entry name" value="NT_PAP_TUTase"/>
    <property type="match status" value="1"/>
</dbReference>